<dbReference type="OrthoDB" id="10017160at2759"/>
<gene>
    <name evidence="1" type="ORF">EVAR_45086_1</name>
</gene>
<dbReference type="AlphaFoldDB" id="A0A4C1YFC7"/>
<keyword evidence="2" id="KW-1185">Reference proteome</keyword>
<organism evidence="1 2">
    <name type="scientific">Eumeta variegata</name>
    <name type="common">Bagworm moth</name>
    <name type="synonym">Eumeta japonica</name>
    <dbReference type="NCBI Taxonomy" id="151549"/>
    <lineage>
        <taxon>Eukaryota</taxon>
        <taxon>Metazoa</taxon>
        <taxon>Ecdysozoa</taxon>
        <taxon>Arthropoda</taxon>
        <taxon>Hexapoda</taxon>
        <taxon>Insecta</taxon>
        <taxon>Pterygota</taxon>
        <taxon>Neoptera</taxon>
        <taxon>Endopterygota</taxon>
        <taxon>Lepidoptera</taxon>
        <taxon>Glossata</taxon>
        <taxon>Ditrysia</taxon>
        <taxon>Tineoidea</taxon>
        <taxon>Psychidae</taxon>
        <taxon>Oiketicinae</taxon>
        <taxon>Eumeta</taxon>
    </lineage>
</organism>
<sequence length="69" mass="8326">MRLVIETDEKVTYQQIGFGIDVCQVNKILHQYLEVRDTFRRWRAHVQLSEGSWVVRVTLYGRFVIRRDT</sequence>
<evidence type="ECO:0000313" key="1">
    <source>
        <dbReference type="EMBL" id="GBP74758.1"/>
    </source>
</evidence>
<accession>A0A4C1YFC7</accession>
<evidence type="ECO:0000313" key="2">
    <source>
        <dbReference type="Proteomes" id="UP000299102"/>
    </source>
</evidence>
<name>A0A4C1YFC7_EUMVA</name>
<dbReference type="Proteomes" id="UP000299102">
    <property type="component" value="Unassembled WGS sequence"/>
</dbReference>
<reference evidence="1 2" key="1">
    <citation type="journal article" date="2019" name="Commun. Biol.">
        <title>The bagworm genome reveals a unique fibroin gene that provides high tensile strength.</title>
        <authorList>
            <person name="Kono N."/>
            <person name="Nakamura H."/>
            <person name="Ohtoshi R."/>
            <person name="Tomita M."/>
            <person name="Numata K."/>
            <person name="Arakawa K."/>
        </authorList>
    </citation>
    <scope>NUCLEOTIDE SEQUENCE [LARGE SCALE GENOMIC DNA]</scope>
</reference>
<protein>
    <submittedName>
        <fullName evidence="1">Uncharacterized protein</fullName>
    </submittedName>
</protein>
<dbReference type="EMBL" id="BGZK01001221">
    <property type="protein sequence ID" value="GBP74758.1"/>
    <property type="molecule type" value="Genomic_DNA"/>
</dbReference>
<proteinExistence type="predicted"/>
<comment type="caution">
    <text evidence="1">The sequence shown here is derived from an EMBL/GenBank/DDBJ whole genome shotgun (WGS) entry which is preliminary data.</text>
</comment>